<protein>
    <submittedName>
        <fullName evidence="1">Uncharacterized protein</fullName>
    </submittedName>
</protein>
<organism evidence="1">
    <name type="scientific">Sesamum radiatum</name>
    <name type="common">Black benniseed</name>
    <dbReference type="NCBI Taxonomy" id="300843"/>
    <lineage>
        <taxon>Eukaryota</taxon>
        <taxon>Viridiplantae</taxon>
        <taxon>Streptophyta</taxon>
        <taxon>Embryophyta</taxon>
        <taxon>Tracheophyta</taxon>
        <taxon>Spermatophyta</taxon>
        <taxon>Magnoliopsida</taxon>
        <taxon>eudicotyledons</taxon>
        <taxon>Gunneridae</taxon>
        <taxon>Pentapetalae</taxon>
        <taxon>asterids</taxon>
        <taxon>lamiids</taxon>
        <taxon>Lamiales</taxon>
        <taxon>Pedaliaceae</taxon>
        <taxon>Sesamum</taxon>
    </lineage>
</organism>
<name>A0AAW2RG92_SESRA</name>
<sequence>MKANKASYVSCIGAFWGGTLGGGRSTWGEGEACSWGGMTSPLSEVCSWGDDCSRGGA</sequence>
<reference evidence="1" key="2">
    <citation type="journal article" date="2024" name="Plant">
        <title>Genomic evolution and insights into agronomic trait innovations of Sesamum species.</title>
        <authorList>
            <person name="Miao H."/>
            <person name="Wang L."/>
            <person name="Qu L."/>
            <person name="Liu H."/>
            <person name="Sun Y."/>
            <person name="Le M."/>
            <person name="Wang Q."/>
            <person name="Wei S."/>
            <person name="Zheng Y."/>
            <person name="Lin W."/>
            <person name="Duan Y."/>
            <person name="Cao H."/>
            <person name="Xiong S."/>
            <person name="Wang X."/>
            <person name="Wei L."/>
            <person name="Li C."/>
            <person name="Ma Q."/>
            <person name="Ju M."/>
            <person name="Zhao R."/>
            <person name="Li G."/>
            <person name="Mu C."/>
            <person name="Tian Q."/>
            <person name="Mei H."/>
            <person name="Zhang T."/>
            <person name="Gao T."/>
            <person name="Zhang H."/>
        </authorList>
    </citation>
    <scope>NUCLEOTIDE SEQUENCE</scope>
    <source>
        <strain evidence="1">G02</strain>
    </source>
</reference>
<evidence type="ECO:0000313" key="1">
    <source>
        <dbReference type="EMBL" id="KAL0379048.1"/>
    </source>
</evidence>
<dbReference type="AlphaFoldDB" id="A0AAW2RG92"/>
<comment type="caution">
    <text evidence="1">The sequence shown here is derived from an EMBL/GenBank/DDBJ whole genome shotgun (WGS) entry which is preliminary data.</text>
</comment>
<dbReference type="EMBL" id="JACGWJ010000013">
    <property type="protein sequence ID" value="KAL0379048.1"/>
    <property type="molecule type" value="Genomic_DNA"/>
</dbReference>
<accession>A0AAW2RG92</accession>
<reference evidence="1" key="1">
    <citation type="submission" date="2020-06" db="EMBL/GenBank/DDBJ databases">
        <authorList>
            <person name="Li T."/>
            <person name="Hu X."/>
            <person name="Zhang T."/>
            <person name="Song X."/>
            <person name="Zhang H."/>
            <person name="Dai N."/>
            <person name="Sheng W."/>
            <person name="Hou X."/>
            <person name="Wei L."/>
        </authorList>
    </citation>
    <scope>NUCLEOTIDE SEQUENCE</scope>
    <source>
        <strain evidence="1">G02</strain>
        <tissue evidence="1">Leaf</tissue>
    </source>
</reference>
<proteinExistence type="predicted"/>
<gene>
    <name evidence="1" type="ORF">Sradi_3210300</name>
</gene>